<dbReference type="GO" id="GO:0004731">
    <property type="term" value="F:purine-nucleoside phosphorylase activity"/>
    <property type="evidence" value="ECO:0007669"/>
    <property type="project" value="UniProtKB-EC"/>
</dbReference>
<sequence>MYSDAIHEATRFIQKRFPKPIDTAIVLGSGLGPLADLIEDPVILDYHEIPHFPTSTIEGHEGKMYLGTLGDKTILAMKGRVHYYEGYDMKEVTFPIRVLALLKVKQLILTNACGGIDDSLSPGDIAYLTDHLSFFCPSPLRGLNLDEFGPRFKDMSEIYTPALIEKALAASQATGIPIKPSIYAFFPGPRFETPAEIRALKTLGATSVGMSTVPEAIVARHSSLPVLGISLITNKAAGLSASKLSHQEVQEAASQASQKLVTLIHQILITL</sequence>
<dbReference type="EC" id="2.4.2.1" evidence="7"/>
<comment type="function">
    <text evidence="1">The purine nucleoside phosphorylases catalyze the phosphorolytic breakdown of the N-glycosidic bond in the beta-(deoxy)ribonucleoside molecules, with the formation of the corresponding free purine bases and pentose-1-phosphate. Cleaves guanosine, inosine, 2'-deoxyguanosine and 2'-deoxyinosine.</text>
</comment>
<feature type="binding site" evidence="8">
    <location>
        <position position="112"/>
    </location>
    <ligand>
        <name>phosphate</name>
        <dbReference type="ChEBI" id="CHEBI:43474"/>
    </ligand>
</feature>
<evidence type="ECO:0000313" key="11">
    <source>
        <dbReference type="Proteomes" id="UP000268059"/>
    </source>
</evidence>
<comment type="pathway">
    <text evidence="2 7">Purine metabolism; purine nucleoside salvage.</text>
</comment>
<dbReference type="GO" id="GO:0005737">
    <property type="term" value="C:cytoplasm"/>
    <property type="evidence" value="ECO:0007669"/>
    <property type="project" value="TreeGrafter"/>
</dbReference>
<organism evidence="10 11">
    <name type="scientific">Intestinibaculum porci</name>
    <dbReference type="NCBI Taxonomy" id="2487118"/>
    <lineage>
        <taxon>Bacteria</taxon>
        <taxon>Bacillati</taxon>
        <taxon>Bacillota</taxon>
        <taxon>Erysipelotrichia</taxon>
        <taxon>Erysipelotrichales</taxon>
        <taxon>Erysipelotrichaceae</taxon>
        <taxon>Intestinibaculum</taxon>
    </lineage>
</organism>
<evidence type="ECO:0000256" key="4">
    <source>
        <dbReference type="ARBA" id="ARBA00022676"/>
    </source>
</evidence>
<evidence type="ECO:0000259" key="9">
    <source>
        <dbReference type="Pfam" id="PF01048"/>
    </source>
</evidence>
<dbReference type="EMBL" id="AP019309">
    <property type="protein sequence ID" value="BBH25441.1"/>
    <property type="molecule type" value="Genomic_DNA"/>
</dbReference>
<protein>
    <recommendedName>
        <fullName evidence="7">Purine nucleoside phosphorylase</fullName>
        <ecNumber evidence="7">2.4.2.1</ecNumber>
    </recommendedName>
    <alternativeName>
        <fullName evidence="7">Inosine-guanosine phosphorylase</fullName>
    </alternativeName>
</protein>
<dbReference type="AlphaFoldDB" id="A0A3G9JHN5"/>
<dbReference type="Pfam" id="PF01048">
    <property type="entry name" value="PNP_UDP_1"/>
    <property type="match status" value="1"/>
</dbReference>
<dbReference type="InterPro" id="IPR035994">
    <property type="entry name" value="Nucleoside_phosphorylase_sf"/>
</dbReference>
<feature type="binding site" evidence="8">
    <location>
        <position position="234"/>
    </location>
    <ligand>
        <name>a purine D-ribonucleoside</name>
        <dbReference type="ChEBI" id="CHEBI:142355"/>
    </ligand>
</feature>
<dbReference type="CDD" id="cd09009">
    <property type="entry name" value="PNP-EcPNPII_like"/>
    <property type="match status" value="1"/>
</dbReference>
<comment type="catalytic activity">
    <reaction evidence="6">
        <text>a purine 2'-deoxy-D-ribonucleoside + phosphate = a purine nucleobase + 2-deoxy-alpha-D-ribose 1-phosphate</text>
        <dbReference type="Rhea" id="RHEA:36431"/>
        <dbReference type="ChEBI" id="CHEBI:26386"/>
        <dbReference type="ChEBI" id="CHEBI:43474"/>
        <dbReference type="ChEBI" id="CHEBI:57259"/>
        <dbReference type="ChEBI" id="CHEBI:142361"/>
        <dbReference type="EC" id="2.4.2.1"/>
    </reaction>
</comment>
<dbReference type="PIRSF" id="PIRSF000477">
    <property type="entry name" value="PurNPase"/>
    <property type="match status" value="1"/>
</dbReference>
<dbReference type="NCBIfam" id="TIGR01697">
    <property type="entry name" value="PNPH-PUNA-XAPA"/>
    <property type="match status" value="1"/>
</dbReference>
<keyword evidence="5 7" id="KW-0808">Transferase</keyword>
<accession>A0A3G9JHN5</accession>
<evidence type="ECO:0000313" key="10">
    <source>
        <dbReference type="EMBL" id="BBH25441.1"/>
    </source>
</evidence>
<keyword evidence="11" id="KW-1185">Reference proteome</keyword>
<dbReference type="UniPathway" id="UPA00606"/>
<feature type="binding site" evidence="8">
    <location>
        <position position="60"/>
    </location>
    <ligand>
        <name>phosphate</name>
        <dbReference type="ChEBI" id="CHEBI:43474"/>
    </ligand>
</feature>
<feature type="domain" description="Nucleoside phosphorylase" evidence="9">
    <location>
        <begin position="24"/>
        <end position="268"/>
    </location>
</feature>
<proteinExistence type="inferred from homology"/>
<dbReference type="InterPro" id="IPR011268">
    <property type="entry name" value="Purine_phosphorylase"/>
</dbReference>
<dbReference type="NCBIfam" id="TIGR01700">
    <property type="entry name" value="PNPH"/>
    <property type="match status" value="1"/>
</dbReference>
<evidence type="ECO:0000256" key="1">
    <source>
        <dbReference type="ARBA" id="ARBA00002678"/>
    </source>
</evidence>
<dbReference type="KEGG" id="ebm:SG0102_03750"/>
<dbReference type="SUPFAM" id="SSF53167">
    <property type="entry name" value="Purine and uridine phosphorylases"/>
    <property type="match status" value="1"/>
</dbReference>
<evidence type="ECO:0000256" key="3">
    <source>
        <dbReference type="ARBA" id="ARBA00006751"/>
    </source>
</evidence>
<evidence type="ECO:0000256" key="8">
    <source>
        <dbReference type="PIRSR" id="PIRSR000477-2"/>
    </source>
</evidence>
<dbReference type="PANTHER" id="PTHR11904:SF9">
    <property type="entry name" value="PURINE NUCLEOSIDE PHOSPHORYLASE-RELATED"/>
    <property type="match status" value="1"/>
</dbReference>
<keyword evidence="4 7" id="KW-0328">Glycosyltransferase</keyword>
<evidence type="ECO:0000256" key="7">
    <source>
        <dbReference type="PIRNR" id="PIRNR000477"/>
    </source>
</evidence>
<dbReference type="PANTHER" id="PTHR11904">
    <property type="entry name" value="METHYLTHIOADENOSINE/PURINE NUCLEOSIDE PHOSPHORYLASE"/>
    <property type="match status" value="1"/>
</dbReference>
<feature type="binding site" evidence="8">
    <location>
        <position position="211"/>
    </location>
    <ligand>
        <name>phosphate</name>
        <dbReference type="ChEBI" id="CHEBI:43474"/>
    </ligand>
</feature>
<dbReference type="InterPro" id="IPR000845">
    <property type="entry name" value="Nucleoside_phosphorylase_d"/>
</dbReference>
<name>A0A3G9JHN5_9FIRM</name>
<evidence type="ECO:0000256" key="6">
    <source>
        <dbReference type="ARBA" id="ARBA00048556"/>
    </source>
</evidence>
<reference evidence="10 11" key="1">
    <citation type="submission" date="2018-11" db="EMBL/GenBank/DDBJ databases">
        <title>Novel Erysipelotrichaceae bacterium isolated from small intestine of a swine.</title>
        <authorList>
            <person name="Kim J.S."/>
            <person name="Choe H."/>
            <person name="Lee Y.R."/>
            <person name="Kim K.M."/>
            <person name="Park D.S."/>
        </authorList>
    </citation>
    <scope>NUCLEOTIDE SEQUENCE [LARGE SCALE GENOMIC DNA]</scope>
    <source>
        <strain evidence="10 11">SG0102</strain>
    </source>
</reference>
<dbReference type="InterPro" id="IPR011270">
    <property type="entry name" value="Pur_Nuc_Pase_Ino/Guo-sp"/>
</dbReference>
<gene>
    <name evidence="10" type="primary">deoD_1</name>
    <name evidence="10" type="ORF">SG0102_03750</name>
</gene>
<evidence type="ECO:0000256" key="2">
    <source>
        <dbReference type="ARBA" id="ARBA00005058"/>
    </source>
</evidence>
<dbReference type="RefSeq" id="WP_231999841.1">
    <property type="nucleotide sequence ID" value="NZ_AP019309.1"/>
</dbReference>
<feature type="binding site" evidence="8">
    <location>
        <position position="29"/>
    </location>
    <ligand>
        <name>phosphate</name>
        <dbReference type="ChEBI" id="CHEBI:43474"/>
    </ligand>
</feature>
<dbReference type="NCBIfam" id="NF006054">
    <property type="entry name" value="PRK08202.1"/>
    <property type="match status" value="1"/>
</dbReference>
<comment type="similarity">
    <text evidence="3 7">Belongs to the PNP/MTAP phosphorylase family.</text>
</comment>
<dbReference type="Proteomes" id="UP000268059">
    <property type="component" value="Chromosome"/>
</dbReference>
<dbReference type="InParanoid" id="A0A3G9JHN5"/>
<dbReference type="FunCoup" id="A0A3G9JHN5">
    <property type="interactions" value="247"/>
</dbReference>
<feature type="binding site" evidence="8">
    <location>
        <position position="192"/>
    </location>
    <ligand>
        <name>a purine D-ribonucleoside</name>
        <dbReference type="ChEBI" id="CHEBI:142355"/>
    </ligand>
</feature>
<feature type="binding site" evidence="8">
    <location>
        <begin position="80"/>
        <end position="82"/>
    </location>
    <ligand>
        <name>phosphate</name>
        <dbReference type="ChEBI" id="CHEBI:43474"/>
    </ligand>
</feature>
<dbReference type="Gene3D" id="3.40.50.1580">
    <property type="entry name" value="Nucleoside phosphorylase domain"/>
    <property type="match status" value="1"/>
</dbReference>
<dbReference type="GO" id="GO:0009116">
    <property type="term" value="P:nucleoside metabolic process"/>
    <property type="evidence" value="ECO:0007669"/>
    <property type="project" value="InterPro"/>
</dbReference>
<evidence type="ECO:0000256" key="5">
    <source>
        <dbReference type="ARBA" id="ARBA00022679"/>
    </source>
</evidence>